<dbReference type="EMBL" id="CP039923">
    <property type="protein sequence ID" value="QCL97404.1"/>
    <property type="molecule type" value="Genomic_DNA"/>
</dbReference>
<name>A0A4D7Z2W6_AGRTU</name>
<dbReference type="SUPFAM" id="SSF46785">
    <property type="entry name" value="Winged helix' DNA-binding domain"/>
    <property type="match status" value="1"/>
</dbReference>
<evidence type="ECO:0000256" key="5">
    <source>
        <dbReference type="ARBA" id="ARBA00023159"/>
    </source>
</evidence>
<dbReference type="Pfam" id="PF03466">
    <property type="entry name" value="LysR_substrate"/>
    <property type="match status" value="1"/>
</dbReference>
<keyword evidence="6" id="KW-0804">Transcription</keyword>
<evidence type="ECO:0000313" key="8">
    <source>
        <dbReference type="EMBL" id="QCL97404.1"/>
    </source>
</evidence>
<evidence type="ECO:0000256" key="6">
    <source>
        <dbReference type="ARBA" id="ARBA00023163"/>
    </source>
</evidence>
<evidence type="ECO:0000313" key="9">
    <source>
        <dbReference type="Proteomes" id="UP000298649"/>
    </source>
</evidence>
<protein>
    <submittedName>
        <fullName evidence="8">LysR family transcriptional regulator</fullName>
    </submittedName>
</protein>
<dbReference type="CDD" id="cd08417">
    <property type="entry name" value="PBP2_Nitroaromatics_like"/>
    <property type="match status" value="1"/>
</dbReference>
<accession>A0A4D7Z2W6</accession>
<dbReference type="AlphaFoldDB" id="A0A4D7Z2W6"/>
<dbReference type="RefSeq" id="WP_137005821.1">
    <property type="nucleotide sequence ID" value="NZ_CP039923.1"/>
</dbReference>
<dbReference type="GO" id="GO:0003700">
    <property type="term" value="F:DNA-binding transcription factor activity"/>
    <property type="evidence" value="ECO:0007669"/>
    <property type="project" value="InterPro"/>
</dbReference>
<dbReference type="InterPro" id="IPR036388">
    <property type="entry name" value="WH-like_DNA-bd_sf"/>
</dbReference>
<evidence type="ECO:0000256" key="2">
    <source>
        <dbReference type="ARBA" id="ARBA00022458"/>
    </source>
</evidence>
<dbReference type="Gene3D" id="1.10.10.10">
    <property type="entry name" value="Winged helix-like DNA-binding domain superfamily/Winged helix DNA-binding domain"/>
    <property type="match status" value="1"/>
</dbReference>
<dbReference type="InterPro" id="IPR037402">
    <property type="entry name" value="YidZ_PBP2"/>
</dbReference>
<keyword evidence="2" id="KW-0536">Nodulation</keyword>
<organism evidence="8 9">
    <name type="scientific">Agrobacterium tumefaciens</name>
    <dbReference type="NCBI Taxonomy" id="358"/>
    <lineage>
        <taxon>Bacteria</taxon>
        <taxon>Pseudomonadati</taxon>
        <taxon>Pseudomonadota</taxon>
        <taxon>Alphaproteobacteria</taxon>
        <taxon>Hyphomicrobiales</taxon>
        <taxon>Rhizobiaceae</taxon>
        <taxon>Rhizobium/Agrobacterium group</taxon>
        <taxon>Agrobacterium</taxon>
        <taxon>Agrobacterium tumefaciens complex</taxon>
    </lineage>
</organism>
<keyword evidence="5" id="KW-0010">Activator</keyword>
<comment type="similarity">
    <text evidence="1">Belongs to the LysR transcriptional regulatory family.</text>
</comment>
<dbReference type="SUPFAM" id="SSF53850">
    <property type="entry name" value="Periplasmic binding protein-like II"/>
    <property type="match status" value="1"/>
</dbReference>
<dbReference type="Gene3D" id="3.40.190.10">
    <property type="entry name" value="Periplasmic binding protein-like II"/>
    <property type="match status" value="2"/>
</dbReference>
<dbReference type="PANTHER" id="PTHR30118">
    <property type="entry name" value="HTH-TYPE TRANSCRIPTIONAL REGULATOR LEUO-RELATED"/>
    <property type="match status" value="1"/>
</dbReference>
<dbReference type="InterPro" id="IPR000847">
    <property type="entry name" value="LysR_HTH_N"/>
</dbReference>
<evidence type="ECO:0000256" key="3">
    <source>
        <dbReference type="ARBA" id="ARBA00023015"/>
    </source>
</evidence>
<dbReference type="GO" id="GO:0003677">
    <property type="term" value="F:DNA binding"/>
    <property type="evidence" value="ECO:0007669"/>
    <property type="project" value="UniProtKB-KW"/>
</dbReference>
<evidence type="ECO:0000256" key="4">
    <source>
        <dbReference type="ARBA" id="ARBA00023125"/>
    </source>
</evidence>
<dbReference type="Proteomes" id="UP000298649">
    <property type="component" value="Chromosome linear"/>
</dbReference>
<dbReference type="PANTHER" id="PTHR30118:SF15">
    <property type="entry name" value="TRANSCRIPTIONAL REGULATORY PROTEIN"/>
    <property type="match status" value="1"/>
</dbReference>
<reference evidence="8 9" key="1">
    <citation type="submission" date="2019-04" db="EMBL/GenBank/DDBJ databases">
        <title>Complete genome sequence of Agrobacterium tumefaciens CFBP7129.</title>
        <authorList>
            <person name="Haryono M."/>
            <person name="Lin Y.-C."/>
            <person name="Lai E.-M."/>
            <person name="Kuo C.-H."/>
        </authorList>
    </citation>
    <scope>NUCLEOTIDE SEQUENCE [LARGE SCALE GENOMIC DNA]</scope>
    <source>
        <strain evidence="8 9">CFBP7129</strain>
    </source>
</reference>
<dbReference type="Pfam" id="PF00126">
    <property type="entry name" value="HTH_1"/>
    <property type="match status" value="1"/>
</dbReference>
<feature type="domain" description="HTH lysR-type" evidence="7">
    <location>
        <begin position="13"/>
        <end position="70"/>
    </location>
</feature>
<gene>
    <name evidence="8" type="ORF">CFBP7129_25180</name>
</gene>
<evidence type="ECO:0000256" key="1">
    <source>
        <dbReference type="ARBA" id="ARBA00009437"/>
    </source>
</evidence>
<keyword evidence="4" id="KW-0238">DNA-binding</keyword>
<dbReference type="InterPro" id="IPR005119">
    <property type="entry name" value="LysR_subst-bd"/>
</dbReference>
<dbReference type="InterPro" id="IPR050389">
    <property type="entry name" value="LysR-type_TF"/>
</dbReference>
<sequence length="325" mass="35678">MSLIIHSMNLHGIDLNLLVAFDALNSERNVTRAGSRIGRTQPAMSAALSRLRFLLRDELFVRGPNGLQPTPRAVELAEPISLALREIQRTLQFTQGFDPGKSTVSFSIAVSAHAGSVILPRLLSLVEEKAPGIDIKVRDYSSRDDAVSLLDSGGADLTVGIPPTPTSRILSARLFQERFVCILRKDHPILGRPFDRETFLSLRHILVAPDNEGLDVADAALASKNFRRRAAVTIPHMHAAPALVASSDMVATVIESVVAHSGFAERLAVFDFPLPLNPVPFVLSWHRRNDGHPAQQWLRNGLLAAFPHVWLSSENICSDLAPQYY</sequence>
<dbReference type="PROSITE" id="PS50931">
    <property type="entry name" value="HTH_LYSR"/>
    <property type="match status" value="1"/>
</dbReference>
<proteinExistence type="inferred from homology"/>
<dbReference type="InterPro" id="IPR036390">
    <property type="entry name" value="WH_DNA-bd_sf"/>
</dbReference>
<keyword evidence="3" id="KW-0805">Transcription regulation</keyword>
<evidence type="ECO:0000259" key="7">
    <source>
        <dbReference type="PROSITE" id="PS50931"/>
    </source>
</evidence>